<dbReference type="GO" id="GO:0008097">
    <property type="term" value="F:5S rRNA binding"/>
    <property type="evidence" value="ECO:0007669"/>
    <property type="project" value="InterPro"/>
</dbReference>
<comment type="function">
    <text evidence="5">This is one of the proteins that binds to the 5S RNA in the ribosome where it forms part of the central protuberance.</text>
</comment>
<comment type="subunit">
    <text evidence="5">Part of the 50S ribosomal subunit; part of the 5S rRNA/L5/L18/L25 subcomplex. Contacts the 5S rRNA. Binds to the 5S rRNA independently of L5 and L18.</text>
</comment>
<evidence type="ECO:0000256" key="5">
    <source>
        <dbReference type="HAMAP-Rule" id="MF_01334"/>
    </source>
</evidence>
<evidence type="ECO:0000256" key="3">
    <source>
        <dbReference type="ARBA" id="ARBA00022980"/>
    </source>
</evidence>
<dbReference type="Gene3D" id="2.40.240.10">
    <property type="entry name" value="Ribosomal Protein L25, Chain P"/>
    <property type="match status" value="1"/>
</dbReference>
<comment type="caution">
    <text evidence="9">The sequence shown here is derived from an EMBL/GenBank/DDBJ whole genome shotgun (WGS) entry which is preliminary data.</text>
</comment>
<sequence>MTNLDYCLKVEIRNKEKAKFLRAKGLTPLVLYGHGIKPISLSVKNTVFDKLFSEAGKSSIINLEINDGEKYKTIIHDVQFHPVSDNILHADIYKVSMKEKIETEIPIIFVGESRAVIELGGSLITNKSSLNISALPTDLIHEVEVDVSIIDNFEKQIHIQDIKLPDTIEILDDIEEVVAFVQEPRSEEELAELDEKIEEKIDEIEVEKHDKQDEEGSETETTDETKLNQQTKT</sequence>
<accession>A0A2M7W3I0</accession>
<evidence type="ECO:0000256" key="2">
    <source>
        <dbReference type="ARBA" id="ARBA00022884"/>
    </source>
</evidence>
<keyword evidence="1 5" id="KW-0699">rRNA-binding</keyword>
<feature type="domain" description="Large ribosomal subunit protein bL25 beta" evidence="8">
    <location>
        <begin position="100"/>
        <end position="185"/>
    </location>
</feature>
<dbReference type="Pfam" id="PF14693">
    <property type="entry name" value="Ribosomal_TL5_C"/>
    <property type="match status" value="1"/>
</dbReference>
<proteinExistence type="inferred from homology"/>
<evidence type="ECO:0000256" key="4">
    <source>
        <dbReference type="ARBA" id="ARBA00023274"/>
    </source>
</evidence>
<dbReference type="PANTHER" id="PTHR33284:SF1">
    <property type="entry name" value="RIBOSOMAL PROTEIN L25_GLN-TRNA SYNTHETASE, ANTI-CODON-BINDING DOMAIN-CONTAINING PROTEIN"/>
    <property type="match status" value="1"/>
</dbReference>
<evidence type="ECO:0000313" key="9">
    <source>
        <dbReference type="EMBL" id="PJA20083.1"/>
    </source>
</evidence>
<gene>
    <name evidence="5" type="primary">rplY</name>
    <name evidence="5" type="synonym">ctc</name>
    <name evidence="9" type="ORF">COX60_02810</name>
</gene>
<dbReference type="EMBL" id="PFQF01000039">
    <property type="protein sequence ID" value="PJA20083.1"/>
    <property type="molecule type" value="Genomic_DNA"/>
</dbReference>
<keyword evidence="2 5" id="KW-0694">RNA-binding</keyword>
<evidence type="ECO:0000259" key="7">
    <source>
        <dbReference type="Pfam" id="PF01386"/>
    </source>
</evidence>
<dbReference type="GO" id="GO:0006412">
    <property type="term" value="P:translation"/>
    <property type="evidence" value="ECO:0007669"/>
    <property type="project" value="UniProtKB-UniRule"/>
</dbReference>
<dbReference type="SUPFAM" id="SSF50715">
    <property type="entry name" value="Ribosomal protein L25-like"/>
    <property type="match status" value="1"/>
</dbReference>
<dbReference type="CDD" id="cd00495">
    <property type="entry name" value="Ribosomal_L25_TL5_CTC"/>
    <property type="match status" value="1"/>
</dbReference>
<dbReference type="PANTHER" id="PTHR33284">
    <property type="entry name" value="RIBOSOMAL PROTEIN L25/GLN-TRNA SYNTHETASE, ANTI-CODON-BINDING DOMAIN-CONTAINING PROTEIN"/>
    <property type="match status" value="1"/>
</dbReference>
<evidence type="ECO:0000313" key="10">
    <source>
        <dbReference type="Proteomes" id="UP000230137"/>
    </source>
</evidence>
<keyword evidence="4 5" id="KW-0687">Ribonucleoprotein</keyword>
<dbReference type="Pfam" id="PF01386">
    <property type="entry name" value="Ribosomal_L25p"/>
    <property type="match status" value="1"/>
</dbReference>
<dbReference type="NCBIfam" id="TIGR00731">
    <property type="entry name" value="bL25_bact_ctc"/>
    <property type="match status" value="1"/>
</dbReference>
<dbReference type="HAMAP" id="MF_01334">
    <property type="entry name" value="Ribosomal_bL25_CTC"/>
    <property type="match status" value="1"/>
</dbReference>
<keyword evidence="3 5" id="KW-0689">Ribosomal protein</keyword>
<dbReference type="InterPro" id="IPR020930">
    <property type="entry name" value="Ribosomal_uL5_bac-type"/>
</dbReference>
<feature type="region of interest" description="Disordered" evidence="6">
    <location>
        <begin position="185"/>
        <end position="233"/>
    </location>
</feature>
<dbReference type="InterPro" id="IPR011035">
    <property type="entry name" value="Ribosomal_bL25/Gln-tRNA_synth"/>
</dbReference>
<protein>
    <recommendedName>
        <fullName evidence="5">Large ribosomal subunit protein bL25</fullName>
    </recommendedName>
    <alternativeName>
        <fullName evidence="5">General stress protein CTC</fullName>
    </alternativeName>
</protein>
<evidence type="ECO:0000256" key="1">
    <source>
        <dbReference type="ARBA" id="ARBA00022730"/>
    </source>
</evidence>
<dbReference type="AlphaFoldDB" id="A0A2M7W3I0"/>
<dbReference type="Gene3D" id="2.170.120.20">
    <property type="entry name" value="Ribosomal protein L25, beta domain"/>
    <property type="match status" value="1"/>
</dbReference>
<dbReference type="InterPro" id="IPR037121">
    <property type="entry name" value="Ribosomal_bL25_C"/>
</dbReference>
<dbReference type="InterPro" id="IPR029751">
    <property type="entry name" value="Ribosomal_L25_dom"/>
</dbReference>
<feature type="domain" description="Large ribosomal subunit protein bL25 L25" evidence="7">
    <location>
        <begin position="8"/>
        <end position="91"/>
    </location>
</feature>
<dbReference type="GO" id="GO:0022625">
    <property type="term" value="C:cytosolic large ribosomal subunit"/>
    <property type="evidence" value="ECO:0007669"/>
    <property type="project" value="TreeGrafter"/>
</dbReference>
<dbReference type="InterPro" id="IPR020056">
    <property type="entry name" value="Rbsml_bL25/Gln-tRNA_synth_N"/>
</dbReference>
<dbReference type="Proteomes" id="UP000230137">
    <property type="component" value="Unassembled WGS sequence"/>
</dbReference>
<dbReference type="InterPro" id="IPR020057">
    <property type="entry name" value="Ribosomal_bL25_b-dom"/>
</dbReference>
<organism evidence="9 10">
    <name type="scientific">Candidatus Berkelbacteria bacterium CG_4_10_14_0_2_um_filter_35_9_33_12</name>
    <dbReference type="NCBI Taxonomy" id="1974499"/>
    <lineage>
        <taxon>Bacteria</taxon>
        <taxon>Candidatus Berkelbacteria</taxon>
    </lineage>
</organism>
<reference evidence="10" key="1">
    <citation type="submission" date="2017-09" db="EMBL/GenBank/DDBJ databases">
        <title>Depth-based differentiation of microbial function through sediment-hosted aquifers and enrichment of novel symbionts in the deep terrestrial subsurface.</title>
        <authorList>
            <person name="Probst A.J."/>
            <person name="Ladd B."/>
            <person name="Jarett J.K."/>
            <person name="Geller-Mcgrath D.E."/>
            <person name="Sieber C.M.K."/>
            <person name="Emerson J.B."/>
            <person name="Anantharaman K."/>
            <person name="Thomas B.C."/>
            <person name="Malmstrom R."/>
            <person name="Stieglmeier M."/>
            <person name="Klingl A."/>
            <person name="Woyke T."/>
            <person name="Ryan C.M."/>
            <person name="Banfield J.F."/>
        </authorList>
    </citation>
    <scope>NUCLEOTIDE SEQUENCE [LARGE SCALE GENOMIC DNA]</scope>
</reference>
<comment type="similarity">
    <text evidence="5">Belongs to the bacterial ribosomal protein bL25 family. CTC subfamily.</text>
</comment>
<name>A0A2M7W3I0_9BACT</name>
<evidence type="ECO:0000259" key="8">
    <source>
        <dbReference type="Pfam" id="PF14693"/>
    </source>
</evidence>
<dbReference type="InterPro" id="IPR001021">
    <property type="entry name" value="Ribosomal_bL25_long"/>
</dbReference>
<dbReference type="GO" id="GO:0003735">
    <property type="term" value="F:structural constituent of ribosome"/>
    <property type="evidence" value="ECO:0007669"/>
    <property type="project" value="InterPro"/>
</dbReference>
<feature type="compositionally biased region" description="Basic and acidic residues" evidence="6">
    <location>
        <begin position="185"/>
        <end position="199"/>
    </location>
</feature>
<evidence type="ECO:0000256" key="6">
    <source>
        <dbReference type="SAM" id="MobiDB-lite"/>
    </source>
</evidence>